<dbReference type="SUPFAM" id="SSF51556">
    <property type="entry name" value="Metallo-dependent hydrolases"/>
    <property type="match status" value="1"/>
</dbReference>
<keyword evidence="4" id="KW-1185">Reference proteome</keyword>
<dbReference type="PANTHER" id="PTHR43569">
    <property type="entry name" value="AMIDOHYDROLASE"/>
    <property type="match status" value="1"/>
</dbReference>
<dbReference type="EMBL" id="JBHUHF010000001">
    <property type="protein sequence ID" value="MFD2029017.1"/>
    <property type="molecule type" value="Genomic_DNA"/>
</dbReference>
<evidence type="ECO:0000256" key="1">
    <source>
        <dbReference type="ARBA" id="ARBA00038310"/>
    </source>
</evidence>
<dbReference type="InterPro" id="IPR006680">
    <property type="entry name" value="Amidohydro-rel"/>
</dbReference>
<evidence type="ECO:0000313" key="3">
    <source>
        <dbReference type="EMBL" id="MFD2029017.1"/>
    </source>
</evidence>
<dbReference type="InterPro" id="IPR032466">
    <property type="entry name" value="Metal_Hydrolase"/>
</dbReference>
<evidence type="ECO:0000259" key="2">
    <source>
        <dbReference type="Pfam" id="PF04909"/>
    </source>
</evidence>
<evidence type="ECO:0000313" key="4">
    <source>
        <dbReference type="Proteomes" id="UP001597338"/>
    </source>
</evidence>
<comment type="similarity">
    <text evidence="1">Belongs to the metallo-dependent hydrolases superfamily.</text>
</comment>
<proteinExistence type="inferred from homology"/>
<name>A0ABW4VFL2_9MICO</name>
<dbReference type="Gene3D" id="3.20.20.140">
    <property type="entry name" value="Metal-dependent hydrolases"/>
    <property type="match status" value="1"/>
</dbReference>
<accession>A0ABW4VFL2</accession>
<protein>
    <submittedName>
        <fullName evidence="3">Amidohydrolase family protein</fullName>
    </submittedName>
</protein>
<dbReference type="PANTHER" id="PTHR43569:SF2">
    <property type="entry name" value="AMIDOHYDROLASE-RELATED DOMAIN-CONTAINING PROTEIN"/>
    <property type="match status" value="1"/>
</dbReference>
<comment type="caution">
    <text evidence="3">The sequence shown here is derived from an EMBL/GenBank/DDBJ whole genome shotgun (WGS) entry which is preliminary data.</text>
</comment>
<gene>
    <name evidence="3" type="ORF">ACFSL2_26285</name>
</gene>
<feature type="domain" description="Amidohydrolase-related" evidence="2">
    <location>
        <begin position="6"/>
        <end position="296"/>
    </location>
</feature>
<dbReference type="InterPro" id="IPR052350">
    <property type="entry name" value="Metallo-dep_Lactonases"/>
</dbReference>
<dbReference type="RefSeq" id="WP_377200672.1">
    <property type="nucleotide sequence ID" value="NZ_JBHUHF010000001.1"/>
</dbReference>
<reference evidence="4" key="1">
    <citation type="journal article" date="2019" name="Int. J. Syst. Evol. Microbiol.">
        <title>The Global Catalogue of Microorganisms (GCM) 10K type strain sequencing project: providing services to taxonomists for standard genome sequencing and annotation.</title>
        <authorList>
            <consortium name="The Broad Institute Genomics Platform"/>
            <consortium name="The Broad Institute Genome Sequencing Center for Infectious Disease"/>
            <person name="Wu L."/>
            <person name="Ma J."/>
        </authorList>
    </citation>
    <scope>NUCLEOTIDE SEQUENCE [LARGE SCALE GENOMIC DNA]</scope>
    <source>
        <strain evidence="4">CCM 7043</strain>
    </source>
</reference>
<organism evidence="3 4">
    <name type="scientific">Promicromonospora aerolata</name>
    <dbReference type="NCBI Taxonomy" id="195749"/>
    <lineage>
        <taxon>Bacteria</taxon>
        <taxon>Bacillati</taxon>
        <taxon>Actinomycetota</taxon>
        <taxon>Actinomycetes</taxon>
        <taxon>Micrococcales</taxon>
        <taxon>Promicromonosporaceae</taxon>
        <taxon>Promicromonospora</taxon>
    </lineage>
</organism>
<dbReference type="Proteomes" id="UP001597338">
    <property type="component" value="Unassembled WGS sequence"/>
</dbReference>
<dbReference type="Pfam" id="PF04909">
    <property type="entry name" value="Amidohydro_2"/>
    <property type="match status" value="1"/>
</dbReference>
<sequence length="307" mass="32464">MLYDVVDAHHHLWVRSRAPQDWIDPVTMAAIDADFTPADLPAAAHGVTATVVVQSASLWSESRELLAVAASDAGRAARIGGVVAWADLLDPGVRDRVAALRAGPGGGTLTGIRTQVQTEADPGYLDRADVRRGIVAACGAADADGGDGLVFDLVVRADQLAACARLAAALPEVSFVLDHLGKPRLGTGTSGDLPSAAWKQGLADLAARPNVTAKLSGLVTEARWDDWRADDLRPAVDHALEVFGPERLMFGSDWPVCLLASDYGGWMATLGDLLRGLSPDESAAVWAGTARRVYQLERTHELKESHA</sequence>